<accession>A0A8K0T4T9</accession>
<feature type="region of interest" description="Disordered" evidence="1">
    <location>
        <begin position="217"/>
        <end position="251"/>
    </location>
</feature>
<protein>
    <submittedName>
        <fullName evidence="2">Uncharacterized protein</fullName>
    </submittedName>
</protein>
<feature type="compositionally biased region" description="Polar residues" evidence="1">
    <location>
        <begin position="1"/>
        <end position="12"/>
    </location>
</feature>
<feature type="compositionally biased region" description="Basic and acidic residues" evidence="1">
    <location>
        <begin position="443"/>
        <end position="459"/>
    </location>
</feature>
<evidence type="ECO:0000313" key="3">
    <source>
        <dbReference type="Proteomes" id="UP000813444"/>
    </source>
</evidence>
<feature type="region of interest" description="Disordered" evidence="1">
    <location>
        <begin position="550"/>
        <end position="579"/>
    </location>
</feature>
<dbReference type="EMBL" id="JAGPNK010000002">
    <property type="protein sequence ID" value="KAH7326127.1"/>
    <property type="molecule type" value="Genomic_DNA"/>
</dbReference>
<feature type="region of interest" description="Disordered" evidence="1">
    <location>
        <begin position="439"/>
        <end position="466"/>
    </location>
</feature>
<name>A0A8K0T4T9_9HYPO</name>
<gene>
    <name evidence="2" type="ORF">B0I35DRAFT_474816</name>
</gene>
<reference evidence="2" key="1">
    <citation type="journal article" date="2021" name="Nat. Commun.">
        <title>Genetic determinants of endophytism in the Arabidopsis root mycobiome.</title>
        <authorList>
            <person name="Mesny F."/>
            <person name="Miyauchi S."/>
            <person name="Thiergart T."/>
            <person name="Pickel B."/>
            <person name="Atanasova L."/>
            <person name="Karlsson M."/>
            <person name="Huettel B."/>
            <person name="Barry K.W."/>
            <person name="Haridas S."/>
            <person name="Chen C."/>
            <person name="Bauer D."/>
            <person name="Andreopoulos W."/>
            <person name="Pangilinan J."/>
            <person name="LaButti K."/>
            <person name="Riley R."/>
            <person name="Lipzen A."/>
            <person name="Clum A."/>
            <person name="Drula E."/>
            <person name="Henrissat B."/>
            <person name="Kohler A."/>
            <person name="Grigoriev I.V."/>
            <person name="Martin F.M."/>
            <person name="Hacquard S."/>
        </authorList>
    </citation>
    <scope>NUCLEOTIDE SEQUENCE</scope>
    <source>
        <strain evidence="2">MPI-CAGE-CH-0235</strain>
    </source>
</reference>
<evidence type="ECO:0000313" key="2">
    <source>
        <dbReference type="EMBL" id="KAH7326127.1"/>
    </source>
</evidence>
<comment type="caution">
    <text evidence="2">The sequence shown here is derived from an EMBL/GenBank/DDBJ whole genome shotgun (WGS) entry which is preliminary data.</text>
</comment>
<organism evidence="2 3">
    <name type="scientific">Stachybotrys elegans</name>
    <dbReference type="NCBI Taxonomy" id="80388"/>
    <lineage>
        <taxon>Eukaryota</taxon>
        <taxon>Fungi</taxon>
        <taxon>Dikarya</taxon>
        <taxon>Ascomycota</taxon>
        <taxon>Pezizomycotina</taxon>
        <taxon>Sordariomycetes</taxon>
        <taxon>Hypocreomycetidae</taxon>
        <taxon>Hypocreales</taxon>
        <taxon>Stachybotryaceae</taxon>
        <taxon>Stachybotrys</taxon>
    </lineage>
</organism>
<feature type="region of interest" description="Disordered" evidence="1">
    <location>
        <begin position="1"/>
        <end position="75"/>
    </location>
</feature>
<dbReference type="Proteomes" id="UP000813444">
    <property type="component" value="Unassembled WGS sequence"/>
</dbReference>
<feature type="compositionally biased region" description="Basic and acidic residues" evidence="1">
    <location>
        <begin position="217"/>
        <end position="226"/>
    </location>
</feature>
<feature type="region of interest" description="Disordered" evidence="1">
    <location>
        <begin position="283"/>
        <end position="314"/>
    </location>
</feature>
<proteinExistence type="predicted"/>
<dbReference type="OrthoDB" id="4755921at2759"/>
<feature type="compositionally biased region" description="Basic and acidic residues" evidence="1">
    <location>
        <begin position="342"/>
        <end position="366"/>
    </location>
</feature>
<sequence length="611" mass="67305">MAASNMTSSSKLSRLGTETEVTFVPSQMSFSKPRQMLNSRRNGSEDSHTSSSRFEEAMNNPNWRQRRSQARSSSSSFMDISSCDLNIPRAQKNTTAAGAQGAIGKISESDRQMMLEYAALFSRQALLSKSSIKGEDDWEKFDYGSLTENSSESTRSDRGALCQVVSHIELPKSISEEHGFCLIELCPVDGKSTSVEDKSGASAGDFPTIVEIEPWNTEHRRDCTDRKRQRGEFGAARNRRERSSQSSQCTSHTSFDLMFSDLNPFQKAHKAVLEDPAIAEIGSSVHTSGLDDKREDQDTKISPKAPPKPALNVPKPEEIAFHRMLQKLQRGKAATTQNTNQHESESVSAKEHPRQATSVDEHTPQAVKAEEACASYHSDAMCSRYGLQHVDAGSASELETKYSTWNPRAREFFSFTTDAPSKSTGTSEELSTETFLSQVALKNEPDLEYPPRKGPETDKSAPNPPPLLPMPLFDGATPLMLPPVVPMAPPFMPGVKAPHIHVPEPYSLPAVGGAPGIVPVALPGSLPFSQLPYMNVGPFQYNPVGPNLGLPPWLGGQPRQTHPGPVPKPRKPDPGDQQAYEAWIEWRKANEPGYALQCKLRQQRRAHRSRT</sequence>
<dbReference type="AlphaFoldDB" id="A0A8K0T4T9"/>
<feature type="compositionally biased region" description="Polar residues" evidence="1">
    <location>
        <begin position="24"/>
        <end position="41"/>
    </location>
</feature>
<feature type="compositionally biased region" description="Basic and acidic residues" evidence="1">
    <location>
        <begin position="42"/>
        <end position="56"/>
    </location>
</feature>
<feature type="region of interest" description="Disordered" evidence="1">
    <location>
        <begin position="329"/>
        <end position="366"/>
    </location>
</feature>
<keyword evidence="3" id="KW-1185">Reference proteome</keyword>
<evidence type="ECO:0000256" key="1">
    <source>
        <dbReference type="SAM" id="MobiDB-lite"/>
    </source>
</evidence>
<feature type="compositionally biased region" description="Basic and acidic residues" evidence="1">
    <location>
        <begin position="289"/>
        <end position="301"/>
    </location>
</feature>